<sequence length="73" mass="7921">MASSSKGMRPDGQEKEILLYVDGGKVGSRGGDEWRSHSEETRSLHQNVCAEEGILQQEVGSGLFGMRKAVQQG</sequence>
<dbReference type="Proteomes" id="UP000594638">
    <property type="component" value="Unassembled WGS sequence"/>
</dbReference>
<comment type="caution">
    <text evidence="1">The sequence shown here is derived from an EMBL/GenBank/DDBJ whole genome shotgun (WGS) entry which is preliminary data.</text>
</comment>
<dbReference type="EMBL" id="CACTIH010003649">
    <property type="protein sequence ID" value="CAA2980564.1"/>
    <property type="molecule type" value="Genomic_DNA"/>
</dbReference>
<proteinExistence type="predicted"/>
<evidence type="ECO:0000313" key="2">
    <source>
        <dbReference type="Proteomes" id="UP000594638"/>
    </source>
</evidence>
<dbReference type="Gramene" id="OE9A020497T1">
    <property type="protein sequence ID" value="OE9A020497C1"/>
    <property type="gene ID" value="OE9A020497"/>
</dbReference>
<dbReference type="AlphaFoldDB" id="A0A8S0RL34"/>
<protein>
    <submittedName>
        <fullName evidence="1">Uncharacterized protein</fullName>
    </submittedName>
</protein>
<organism evidence="1 2">
    <name type="scientific">Olea europaea subsp. europaea</name>
    <dbReference type="NCBI Taxonomy" id="158383"/>
    <lineage>
        <taxon>Eukaryota</taxon>
        <taxon>Viridiplantae</taxon>
        <taxon>Streptophyta</taxon>
        <taxon>Embryophyta</taxon>
        <taxon>Tracheophyta</taxon>
        <taxon>Spermatophyta</taxon>
        <taxon>Magnoliopsida</taxon>
        <taxon>eudicotyledons</taxon>
        <taxon>Gunneridae</taxon>
        <taxon>Pentapetalae</taxon>
        <taxon>asterids</taxon>
        <taxon>lamiids</taxon>
        <taxon>Lamiales</taxon>
        <taxon>Oleaceae</taxon>
        <taxon>Oleeae</taxon>
        <taxon>Olea</taxon>
    </lineage>
</organism>
<keyword evidence="2" id="KW-1185">Reference proteome</keyword>
<reference evidence="1 2" key="1">
    <citation type="submission" date="2019-12" db="EMBL/GenBank/DDBJ databases">
        <authorList>
            <person name="Alioto T."/>
            <person name="Alioto T."/>
            <person name="Gomez Garrido J."/>
        </authorList>
    </citation>
    <scope>NUCLEOTIDE SEQUENCE [LARGE SCALE GENOMIC DNA]</scope>
</reference>
<name>A0A8S0RL34_OLEEU</name>
<gene>
    <name evidence="1" type="ORF">OLEA9_A020497</name>
</gene>
<accession>A0A8S0RL34</accession>
<evidence type="ECO:0000313" key="1">
    <source>
        <dbReference type="EMBL" id="CAA2980564.1"/>
    </source>
</evidence>